<name>A0ABV3Q8B7_9BACL</name>
<dbReference type="Proteomes" id="UP001556040">
    <property type="component" value="Unassembled WGS sequence"/>
</dbReference>
<accession>A0ABV3Q8B7</accession>
<feature type="non-terminal residue" evidence="1">
    <location>
        <position position="81"/>
    </location>
</feature>
<reference evidence="1 2" key="1">
    <citation type="journal article" date="1979" name="Int. J. Syst. Evol. Microbiol.">
        <title>Bacillus globisporus subsp. marinus subsp. nov.</title>
        <authorList>
            <person name="Liu H."/>
        </authorList>
    </citation>
    <scope>NUCLEOTIDE SEQUENCE [LARGE SCALE GENOMIC DNA]</scope>
    <source>
        <strain evidence="1 2">DSM 1297</strain>
    </source>
</reference>
<dbReference type="SUPFAM" id="SSF58104">
    <property type="entry name" value="Methyl-accepting chemotaxis protein (MCP) signaling domain"/>
    <property type="match status" value="1"/>
</dbReference>
<sequence>RTTALIQTTIDAVDKGIAIADATASSIMEVMEGARQASEKMAQISTLLEKDVENVHVLNDNVMAVSGVVDNNSATSEETAA</sequence>
<evidence type="ECO:0000313" key="1">
    <source>
        <dbReference type="EMBL" id="MEW9503582.1"/>
    </source>
</evidence>
<feature type="non-terminal residue" evidence="1">
    <location>
        <position position="1"/>
    </location>
</feature>
<organism evidence="1 2">
    <name type="scientific">Jeotgalibacillus marinus</name>
    <dbReference type="NCBI Taxonomy" id="86667"/>
    <lineage>
        <taxon>Bacteria</taxon>
        <taxon>Bacillati</taxon>
        <taxon>Bacillota</taxon>
        <taxon>Bacilli</taxon>
        <taxon>Bacillales</taxon>
        <taxon>Caryophanaceae</taxon>
        <taxon>Jeotgalibacillus</taxon>
    </lineage>
</organism>
<proteinExistence type="predicted"/>
<protein>
    <recommendedName>
        <fullName evidence="3">Methyl-accepting chemotaxis protein</fullName>
    </recommendedName>
</protein>
<evidence type="ECO:0008006" key="3">
    <source>
        <dbReference type="Google" id="ProtNLM"/>
    </source>
</evidence>
<keyword evidence="2" id="KW-1185">Reference proteome</keyword>
<comment type="caution">
    <text evidence="1">The sequence shown here is derived from an EMBL/GenBank/DDBJ whole genome shotgun (WGS) entry which is preliminary data.</text>
</comment>
<gene>
    <name evidence="1" type="ORF">AB1471_17800</name>
</gene>
<dbReference type="EMBL" id="JBFMIA010000265">
    <property type="protein sequence ID" value="MEW9503582.1"/>
    <property type="molecule type" value="Genomic_DNA"/>
</dbReference>
<dbReference type="RefSeq" id="WP_367781045.1">
    <property type="nucleotide sequence ID" value="NZ_JBFMIA010000265.1"/>
</dbReference>
<evidence type="ECO:0000313" key="2">
    <source>
        <dbReference type="Proteomes" id="UP001556040"/>
    </source>
</evidence>